<dbReference type="SUPFAM" id="SSF51905">
    <property type="entry name" value="FAD/NAD(P)-binding domain"/>
    <property type="match status" value="2"/>
</dbReference>
<comment type="cofactor">
    <cofactor evidence="1">
        <name>FAD</name>
        <dbReference type="ChEBI" id="CHEBI:57692"/>
    </cofactor>
</comment>
<reference evidence="7" key="1">
    <citation type="submission" date="2021-02" db="EMBL/GenBank/DDBJ databases">
        <title>Taxonomy, biology and ecology of Rhodococcus bacteria occurring in California pistachio and other woody hosts as revealed by genome sequence analyses.</title>
        <authorList>
            <person name="Riely B."/>
            <person name="Gai Y."/>
        </authorList>
    </citation>
    <scope>NUCLEOTIDE SEQUENCE</scope>
    <source>
        <strain evidence="7">BP-295</strain>
    </source>
</reference>
<dbReference type="Pfam" id="PF07992">
    <property type="entry name" value="Pyr_redox_2"/>
    <property type="match status" value="1"/>
</dbReference>
<dbReference type="Pfam" id="PF14759">
    <property type="entry name" value="Reductase_C"/>
    <property type="match status" value="1"/>
</dbReference>
<evidence type="ECO:0000259" key="5">
    <source>
        <dbReference type="Pfam" id="PF07992"/>
    </source>
</evidence>
<keyword evidence="2" id="KW-0285">Flavoprotein</keyword>
<keyword evidence="3" id="KW-0274">FAD</keyword>
<evidence type="ECO:0000256" key="3">
    <source>
        <dbReference type="ARBA" id="ARBA00022827"/>
    </source>
</evidence>
<evidence type="ECO:0000256" key="1">
    <source>
        <dbReference type="ARBA" id="ARBA00001974"/>
    </source>
</evidence>
<dbReference type="PANTHER" id="PTHR43557:SF2">
    <property type="entry name" value="RIESKE DOMAIN-CONTAINING PROTEIN-RELATED"/>
    <property type="match status" value="1"/>
</dbReference>
<dbReference type="PRINTS" id="PR00368">
    <property type="entry name" value="FADPNR"/>
</dbReference>
<feature type="domain" description="Reductase C-terminal" evidence="6">
    <location>
        <begin position="325"/>
        <end position="407"/>
    </location>
</feature>
<dbReference type="InterPro" id="IPR023753">
    <property type="entry name" value="FAD/NAD-binding_dom"/>
</dbReference>
<comment type="caution">
    <text evidence="7">The sequence shown here is derived from an EMBL/GenBank/DDBJ whole genome shotgun (WGS) entry which is preliminary data.</text>
</comment>
<evidence type="ECO:0000256" key="2">
    <source>
        <dbReference type="ARBA" id="ARBA00022630"/>
    </source>
</evidence>
<dbReference type="PANTHER" id="PTHR43557">
    <property type="entry name" value="APOPTOSIS-INDUCING FACTOR 1"/>
    <property type="match status" value="1"/>
</dbReference>
<evidence type="ECO:0000313" key="7">
    <source>
        <dbReference type="EMBL" id="MBM7279080.1"/>
    </source>
</evidence>
<dbReference type="SUPFAM" id="SSF55424">
    <property type="entry name" value="FAD/NAD-linked reductases, dimerisation (C-terminal) domain"/>
    <property type="match status" value="1"/>
</dbReference>
<evidence type="ECO:0000259" key="6">
    <source>
        <dbReference type="Pfam" id="PF14759"/>
    </source>
</evidence>
<evidence type="ECO:0000313" key="8">
    <source>
        <dbReference type="Proteomes" id="UP001195196"/>
    </source>
</evidence>
<sequence>MTSRRAVVIGAGHAGAQLSAQLRSSGWDGDVVLIGEEPYLPYHRPPMSKTYLADTVEIDDLLIRGAEFYDKQAIEVRRARVDRIDRAEQRVVLTGGESVSYDRLALCTGARPVRLGIPGAELGGVYYLRTAEDVETIRADVPGSRRAVIVGGGYIGLETAASLRKLGLDVTVVEAADRVLQRVTAPEVSAFFRRIHEAEGVHIRTDAAVVGFEGDENVSGPQRVTAVRLSGGETVPADFVIVGIGVRPNVELAHEAGLAVDDGIIVDAQGRTSDPQITAAGDCVTYHDVRYGKTRLESVPSAGEQAKVAAATMCGKEATISALPWFWSDQYDLKLQIAGLNTGYDTVVLRGDPTSDREFACFYLREGELIAADCVNRPQEFMFSKRVLAQGLPVDRDALADLDVPIASQLAAVRDRATA</sequence>
<organism evidence="7 8">
    <name type="scientific">Gordonia rubripertincta</name>
    <name type="common">Rhodococcus corallinus</name>
    <dbReference type="NCBI Taxonomy" id="36822"/>
    <lineage>
        <taxon>Bacteria</taxon>
        <taxon>Bacillati</taxon>
        <taxon>Actinomycetota</taxon>
        <taxon>Actinomycetes</taxon>
        <taxon>Mycobacteriales</taxon>
        <taxon>Gordoniaceae</taxon>
        <taxon>Gordonia</taxon>
    </lineage>
</organism>
<dbReference type="PRINTS" id="PR00411">
    <property type="entry name" value="PNDRDTASEI"/>
</dbReference>
<name>A0AAW4G7H3_GORRU</name>
<dbReference type="Gene3D" id="3.30.390.30">
    <property type="match status" value="1"/>
</dbReference>
<gene>
    <name evidence="7" type="ORF">JTZ10_15095</name>
</gene>
<accession>A0AAW4G7H3</accession>
<dbReference type="InterPro" id="IPR016156">
    <property type="entry name" value="FAD/NAD-linked_Rdtase_dimer_sf"/>
</dbReference>
<dbReference type="EMBL" id="JAFFGU010000006">
    <property type="protein sequence ID" value="MBM7279080.1"/>
    <property type="molecule type" value="Genomic_DNA"/>
</dbReference>
<dbReference type="Proteomes" id="UP001195196">
    <property type="component" value="Unassembled WGS sequence"/>
</dbReference>
<dbReference type="InterPro" id="IPR050446">
    <property type="entry name" value="FAD-oxidoreductase/Apoptosis"/>
</dbReference>
<dbReference type="GO" id="GO:0016651">
    <property type="term" value="F:oxidoreductase activity, acting on NAD(P)H"/>
    <property type="evidence" value="ECO:0007669"/>
    <property type="project" value="TreeGrafter"/>
</dbReference>
<feature type="domain" description="FAD/NAD(P)-binding" evidence="5">
    <location>
        <begin position="6"/>
        <end position="306"/>
    </location>
</feature>
<dbReference type="GO" id="GO:0005737">
    <property type="term" value="C:cytoplasm"/>
    <property type="evidence" value="ECO:0007669"/>
    <property type="project" value="TreeGrafter"/>
</dbReference>
<dbReference type="RefSeq" id="WP_204718319.1">
    <property type="nucleotide sequence ID" value="NZ_JAFFGU010000006.1"/>
</dbReference>
<keyword evidence="4" id="KW-0560">Oxidoreductase</keyword>
<evidence type="ECO:0000256" key="4">
    <source>
        <dbReference type="ARBA" id="ARBA00023002"/>
    </source>
</evidence>
<dbReference type="InterPro" id="IPR028202">
    <property type="entry name" value="Reductase_C"/>
</dbReference>
<dbReference type="InterPro" id="IPR036188">
    <property type="entry name" value="FAD/NAD-bd_sf"/>
</dbReference>
<dbReference type="Gene3D" id="3.50.50.60">
    <property type="entry name" value="FAD/NAD(P)-binding domain"/>
    <property type="match status" value="2"/>
</dbReference>
<proteinExistence type="predicted"/>
<dbReference type="AlphaFoldDB" id="A0AAW4G7H3"/>
<protein>
    <submittedName>
        <fullName evidence="7">FAD-dependent oxidoreductase</fullName>
    </submittedName>
</protein>